<proteinExistence type="predicted"/>
<reference evidence="1" key="1">
    <citation type="submission" date="2020-11" db="EMBL/GenBank/DDBJ databases">
        <authorList>
            <person name="Tran Van P."/>
        </authorList>
    </citation>
    <scope>NUCLEOTIDE SEQUENCE</scope>
</reference>
<organism evidence="1">
    <name type="scientific">Timema californicum</name>
    <name type="common">California timema</name>
    <name type="synonym">Walking stick</name>
    <dbReference type="NCBI Taxonomy" id="61474"/>
    <lineage>
        <taxon>Eukaryota</taxon>
        <taxon>Metazoa</taxon>
        <taxon>Ecdysozoa</taxon>
        <taxon>Arthropoda</taxon>
        <taxon>Hexapoda</taxon>
        <taxon>Insecta</taxon>
        <taxon>Pterygota</taxon>
        <taxon>Neoptera</taxon>
        <taxon>Polyneoptera</taxon>
        <taxon>Phasmatodea</taxon>
        <taxon>Timematodea</taxon>
        <taxon>Timematoidea</taxon>
        <taxon>Timematidae</taxon>
        <taxon>Timema</taxon>
    </lineage>
</organism>
<name>A0A7R9P9K6_TIMCA</name>
<protein>
    <submittedName>
        <fullName evidence="1">(California timema) hypothetical protein</fullName>
    </submittedName>
</protein>
<dbReference type="AlphaFoldDB" id="A0A7R9P9K6"/>
<gene>
    <name evidence="1" type="ORF">TCMB3V08_LOCUS7327</name>
</gene>
<evidence type="ECO:0000313" key="1">
    <source>
        <dbReference type="EMBL" id="CAD7574721.1"/>
    </source>
</evidence>
<accession>A0A7R9P9K6</accession>
<sequence>MCRKAGTVNDIVNAACVLHNHLLEREGIGYRTPDTGEENEMVGIAISMRRQLVIYDGSSAATLRNIFFIVKINSRNSKLRCSKIPSHNVKFLKCSLEEGSDTTPPVDGTPIDPPFGKLTWAPSSAQNLGSAATRSTATFGNGGVGGGLHLRLGVDRGGPTYKTAARKPRQISINELSASEGSGHAVFHSEPSPRPHWDVNQELRLSLSLDMLRRSKRDPRVL</sequence>
<dbReference type="EMBL" id="OE182575">
    <property type="protein sequence ID" value="CAD7574721.1"/>
    <property type="molecule type" value="Genomic_DNA"/>
</dbReference>